<keyword evidence="3" id="KW-1185">Reference proteome</keyword>
<evidence type="ECO:0000313" key="2">
    <source>
        <dbReference type="EMBL" id="EPX65169.1"/>
    </source>
</evidence>
<evidence type="ECO:0008006" key="4">
    <source>
        <dbReference type="Google" id="ProtNLM"/>
    </source>
</evidence>
<keyword evidence="1" id="KW-0732">Signal</keyword>
<dbReference type="eggNOG" id="ENOG5033RN2">
    <property type="taxonomic scope" value="Bacteria"/>
</dbReference>
<dbReference type="EMBL" id="ANAH02000001">
    <property type="protein sequence ID" value="EPX65169.1"/>
    <property type="molecule type" value="Genomic_DNA"/>
</dbReference>
<dbReference type="Proteomes" id="UP000011682">
    <property type="component" value="Unassembled WGS sequence"/>
</dbReference>
<comment type="caution">
    <text evidence="2">The sequence shown here is derived from an EMBL/GenBank/DDBJ whole genome shotgun (WGS) entry which is preliminary data.</text>
</comment>
<dbReference type="OrthoDB" id="5378471at2"/>
<dbReference type="AlphaFoldDB" id="S9QV18"/>
<gene>
    <name evidence="2" type="ORF">D187_000594</name>
</gene>
<dbReference type="RefSeq" id="WP_002623015.1">
    <property type="nucleotide sequence ID" value="NZ_ANAH02000001.1"/>
</dbReference>
<organism evidence="2 3">
    <name type="scientific">Cystobacter fuscus (strain ATCC 25194 / DSM 2262 / NBRC 100088 / M29)</name>
    <dbReference type="NCBI Taxonomy" id="1242864"/>
    <lineage>
        <taxon>Bacteria</taxon>
        <taxon>Pseudomonadati</taxon>
        <taxon>Myxococcota</taxon>
        <taxon>Myxococcia</taxon>
        <taxon>Myxococcales</taxon>
        <taxon>Cystobacterineae</taxon>
        <taxon>Archangiaceae</taxon>
        <taxon>Cystobacter</taxon>
    </lineage>
</organism>
<protein>
    <recommendedName>
        <fullName evidence="4">Lipoprotein</fullName>
    </recommendedName>
</protein>
<sequence>MKKSLLPAVLAVVSVASSGQVAAAPMSPSANPVAQHFSATVQDAFTLLADTEDPLLIYYVPRRGGVAVQYPLSTSPSPRFQVGAYTPASGFFAGAELTNMSGTLSTLSHLGVLQQLQDEATAQGFYVTPAPAAKARTRFLVSGYEVTQGRIDVACTREFIQVTTSTGVRRVAVPKCYTRQDPTQPYGLDTNVMYRFTSANASSGSVVAQDISFQATTLPGWADALRLLMATGGQWDHLLTAKIDWEIKTSELSRQARFSVNWQTLLERAGAHAATCFDSCVDAEVRAFFEQLVPCAAENTCGIRIEYPQANGTWGPQAPGEASFANVVSAVQRRLQEELFNEVRKYTPPVNGQVSDERTASFTPRANYDKLTLGKNELVYITYNPGAPSVNAATTLNVACLLGGFEQGRVTWNLNDPGCRALLGQP</sequence>
<evidence type="ECO:0000256" key="1">
    <source>
        <dbReference type="SAM" id="SignalP"/>
    </source>
</evidence>
<feature type="signal peptide" evidence="1">
    <location>
        <begin position="1"/>
        <end position="23"/>
    </location>
</feature>
<accession>S9QV18</accession>
<proteinExistence type="predicted"/>
<feature type="chain" id="PRO_5004555538" description="Lipoprotein" evidence="1">
    <location>
        <begin position="24"/>
        <end position="426"/>
    </location>
</feature>
<name>S9QV18_CYSF2</name>
<evidence type="ECO:0000313" key="3">
    <source>
        <dbReference type="Proteomes" id="UP000011682"/>
    </source>
</evidence>
<reference evidence="2" key="1">
    <citation type="submission" date="2013-05" db="EMBL/GenBank/DDBJ databases">
        <title>Genome assembly of Cystobacter fuscus DSM 2262.</title>
        <authorList>
            <person name="Sharma G."/>
            <person name="Khatri I."/>
            <person name="Kaur C."/>
            <person name="Mayilraj S."/>
            <person name="Subramanian S."/>
        </authorList>
    </citation>
    <scope>NUCLEOTIDE SEQUENCE [LARGE SCALE GENOMIC DNA]</scope>
    <source>
        <strain evidence="2">DSM 2262</strain>
    </source>
</reference>